<name>A0A6G9RY58_9CAUD</name>
<keyword evidence="3" id="KW-1185">Reference proteome</keyword>
<evidence type="ECO:0000313" key="2">
    <source>
        <dbReference type="EMBL" id="QIR31236.1"/>
    </source>
</evidence>
<reference evidence="2 3" key="1">
    <citation type="journal article" date="2020" name="Genes (Basel)">
        <title>Comparative Genomics of Two New HF1-like Haloviruses.</title>
        <authorList>
            <person name="Dyall-Smith M."/>
            <person name="Tang S.L."/>
            <person name="Russ B."/>
            <person name="Chiang P.W."/>
            <person name="Pfeiffer F."/>
        </authorList>
    </citation>
    <scope>NUCLEOTIDE SEQUENCE [LARGE SCALE GENOMIC DNA]</scope>
</reference>
<evidence type="ECO:0008006" key="4">
    <source>
        <dbReference type="Google" id="ProtNLM"/>
    </source>
</evidence>
<protein>
    <recommendedName>
        <fullName evidence="4">DNA primase</fullName>
    </recommendedName>
</protein>
<sequence>MGNHEKLLWEASKVWCPDVGPDAPRRVSTRFRIQEPANNRVELVSSLLEAGRAGKDGFVSTYSFPRGHTDDGDNIPKIDTIFIDFDVPADSEYRERNRTLDAWKRSMSDLLIRVQLVAEAILEGGKEQHWRASLSGHKGIHLFFDFEEVDVANGSYTQFKRGLEKYGNQMIEQLDEIAGGINIDPWVDVDSSDLARLVRHPNTPHPGAEHREETSWCVPVGIEELVDLTPDDYLELTSGPRPVPHKARSPSAAGRREVALEVRNASGGEGTYSERRGSVKDPKAVKKYREESNDRIKVSDIPLLVANKPCIMEFIKRDDSYSYGSESRVMEINVMKELIQKKVPIEVIVNFFRPIEGYNESTTRSLVEDLISRYEGPFVCQNVWDAGGEFCVGMNDRSDESCRIYDEEYVPQ</sequence>
<feature type="region of interest" description="Disordered" evidence="1">
    <location>
        <begin position="235"/>
        <end position="256"/>
    </location>
</feature>
<dbReference type="Proteomes" id="UP000501054">
    <property type="component" value="Segment"/>
</dbReference>
<evidence type="ECO:0000256" key="1">
    <source>
        <dbReference type="SAM" id="MobiDB-lite"/>
    </source>
</evidence>
<proteinExistence type="predicted"/>
<dbReference type="EMBL" id="MN901521">
    <property type="protein sequence ID" value="QIR31236.1"/>
    <property type="molecule type" value="Genomic_DNA"/>
</dbReference>
<gene>
    <name evidence="2" type="ORF">HrrSp1_360</name>
</gene>
<accession>A0A6G9RY58</accession>
<evidence type="ECO:0000313" key="3">
    <source>
        <dbReference type="Proteomes" id="UP000501054"/>
    </source>
</evidence>
<organism evidence="2 3">
    <name type="scientific">Halorubrum virus Serpecor1</name>
    <dbReference type="NCBI Taxonomy" id="2721757"/>
    <lineage>
        <taxon>Viruses</taxon>
        <taxon>Duplodnaviria</taxon>
        <taxon>Heunggongvirae</taxon>
        <taxon>Uroviricota</taxon>
        <taxon>Caudoviricetes</taxon>
        <taxon>Thumleimavirales</taxon>
        <taxon>Hafunaviridae</taxon>
        <taxon>Haloferacalesvirus</taxon>
        <taxon>Haloferacalesvirus serpentinense</taxon>
        <taxon>Haloferacalesvirus Serpecor1</taxon>
    </lineage>
</organism>